<dbReference type="EMBL" id="PDOF01000001">
    <property type="protein sequence ID" value="PYZ98888.1"/>
    <property type="molecule type" value="Genomic_DNA"/>
</dbReference>
<feature type="transmembrane region" description="Helical" evidence="1">
    <location>
        <begin position="104"/>
        <end position="126"/>
    </location>
</feature>
<gene>
    <name evidence="3" type="ORF">CR205_10045</name>
</gene>
<keyword evidence="1" id="KW-1133">Transmembrane helix</keyword>
<feature type="transmembrane region" description="Helical" evidence="1">
    <location>
        <begin position="28"/>
        <end position="57"/>
    </location>
</feature>
<feature type="transmembrane region" description="Helical" evidence="1">
    <location>
        <begin position="69"/>
        <end position="92"/>
    </location>
</feature>
<proteinExistence type="predicted"/>
<feature type="transmembrane region" description="Helical" evidence="1">
    <location>
        <begin position="183"/>
        <end position="208"/>
    </location>
</feature>
<organism evidence="3 4">
    <name type="scientific">Alteribacter lacisalsi</name>
    <dbReference type="NCBI Taxonomy" id="2045244"/>
    <lineage>
        <taxon>Bacteria</taxon>
        <taxon>Bacillati</taxon>
        <taxon>Bacillota</taxon>
        <taxon>Bacilli</taxon>
        <taxon>Bacillales</taxon>
        <taxon>Bacillaceae</taxon>
        <taxon>Alteribacter</taxon>
    </lineage>
</organism>
<name>A0A2W0HYL8_9BACI</name>
<dbReference type="PANTHER" id="PTHR31272:SF4">
    <property type="entry name" value="CYTOCHROME C-TYPE BIOGENESIS PROTEIN HI_1454-RELATED"/>
    <property type="match status" value="1"/>
</dbReference>
<dbReference type="Pfam" id="PF13386">
    <property type="entry name" value="DsbD_2"/>
    <property type="match status" value="1"/>
</dbReference>
<accession>A0A2W0HYL8</accession>
<dbReference type="InterPro" id="IPR051790">
    <property type="entry name" value="Cytochrome_c-biogenesis_DsbD"/>
</dbReference>
<dbReference type="PANTHER" id="PTHR31272">
    <property type="entry name" value="CYTOCHROME C-TYPE BIOGENESIS PROTEIN HI_1454-RELATED"/>
    <property type="match status" value="1"/>
</dbReference>
<evidence type="ECO:0000313" key="3">
    <source>
        <dbReference type="EMBL" id="PYZ98888.1"/>
    </source>
</evidence>
<comment type="caution">
    <text evidence="3">The sequence shown here is derived from an EMBL/GenBank/DDBJ whole genome shotgun (WGS) entry which is preliminary data.</text>
</comment>
<sequence>MFETVEAISSWLRGPFMNAAESAESWPVLFAFLLGVTGALAPCQFSGNLSAITLYGTKSIKNGVSWADALFYTLGKTAAFMLVGGIVLLLGQEFQQQLTVYFPWFRRLLGPLLIVVGLYMLGAFAMRWNLNFWRSRNGKQTEKRGRWGAFMLGFSFSLGFCPTMFLLFFMLLMPAAFTSTTGFMLPAVFAVGTAVPFLIVIGLIWYLGAGGAVMRKGRKVGLLVQRTAGSVMILIGVLDILTFW</sequence>
<dbReference type="OrthoDB" id="43562at2"/>
<keyword evidence="1" id="KW-0472">Membrane</keyword>
<dbReference type="InterPro" id="IPR039447">
    <property type="entry name" value="UreH-like_TM_dom"/>
</dbReference>
<feature type="transmembrane region" description="Helical" evidence="1">
    <location>
        <begin position="220"/>
        <end position="243"/>
    </location>
</feature>
<keyword evidence="1" id="KW-0812">Transmembrane</keyword>
<dbReference type="Proteomes" id="UP000248066">
    <property type="component" value="Unassembled WGS sequence"/>
</dbReference>
<protein>
    <submittedName>
        <fullName evidence="3">Cytochrome C biosynthesis protein</fullName>
    </submittedName>
</protein>
<evidence type="ECO:0000256" key="1">
    <source>
        <dbReference type="SAM" id="Phobius"/>
    </source>
</evidence>
<evidence type="ECO:0000313" key="4">
    <source>
        <dbReference type="Proteomes" id="UP000248066"/>
    </source>
</evidence>
<reference evidence="3 4" key="1">
    <citation type="submission" date="2017-10" db="EMBL/GenBank/DDBJ databases">
        <title>Bacillus sp. nov., a halophilic bacterium isolated from a Yangshapao Lake.</title>
        <authorList>
            <person name="Wang H."/>
        </authorList>
    </citation>
    <scope>NUCLEOTIDE SEQUENCE [LARGE SCALE GENOMIC DNA]</scope>
    <source>
        <strain evidence="3 4">YSP-3</strain>
    </source>
</reference>
<feature type="domain" description="Urease accessory protein UreH-like transmembrane" evidence="2">
    <location>
        <begin position="31"/>
        <end position="238"/>
    </location>
</feature>
<dbReference type="AlphaFoldDB" id="A0A2W0HYL8"/>
<feature type="transmembrane region" description="Helical" evidence="1">
    <location>
        <begin position="147"/>
        <end position="171"/>
    </location>
</feature>
<evidence type="ECO:0000259" key="2">
    <source>
        <dbReference type="Pfam" id="PF13386"/>
    </source>
</evidence>
<dbReference type="RefSeq" id="WP_110519147.1">
    <property type="nucleotide sequence ID" value="NZ_PDOF01000001.1"/>
</dbReference>
<keyword evidence="4" id="KW-1185">Reference proteome</keyword>